<keyword evidence="3" id="KW-1185">Reference proteome</keyword>
<evidence type="ECO:0000313" key="3">
    <source>
        <dbReference type="Proteomes" id="UP000219281"/>
    </source>
</evidence>
<evidence type="ECO:0000256" key="1">
    <source>
        <dbReference type="SAM" id="MobiDB-lite"/>
    </source>
</evidence>
<name>A0A286A7E5_9SPHI</name>
<feature type="region of interest" description="Disordered" evidence="1">
    <location>
        <begin position="1"/>
        <end position="21"/>
    </location>
</feature>
<sequence>MRSVNKNFNNPPASLSPNNLDEVIDRTNPLHRKRILQATYGNVTVVNALKRLYRNKCAYCDCYDDEPEVEHYRPKKGVTGQPGHDGYYWLCYEWSNLLPACHDCNKTRSKGNHFPVVNNSYQTLPVISAGVIDLSHNRLDSHTLSQLEVPLLLNPEFPGFDPFHYFKISNHGQMAPNPHAVLLNQQKAETTISKIRLNRDKLSLVFRKREIRYFMKRLKGILIKYLDGRFTTTLYEEAFIELLREIQDRSTLTDTSEHWFFWNYFNRNFKVFITRNFNGRTAVGLCNTYDAIIALV</sequence>
<dbReference type="RefSeq" id="WP_097132535.1">
    <property type="nucleotide sequence ID" value="NZ_OCMT01000003.1"/>
</dbReference>
<accession>A0A286A7E5</accession>
<feature type="compositionally biased region" description="Low complexity" evidence="1">
    <location>
        <begin position="7"/>
        <end position="20"/>
    </location>
</feature>
<proteinExistence type="predicted"/>
<dbReference type="Gene3D" id="1.10.30.50">
    <property type="match status" value="1"/>
</dbReference>
<dbReference type="Proteomes" id="UP000219281">
    <property type="component" value="Unassembled WGS sequence"/>
</dbReference>
<organism evidence="2 3">
    <name type="scientific">Pedobacter xixiisoli</name>
    <dbReference type="NCBI Taxonomy" id="1476464"/>
    <lineage>
        <taxon>Bacteria</taxon>
        <taxon>Pseudomonadati</taxon>
        <taxon>Bacteroidota</taxon>
        <taxon>Sphingobacteriia</taxon>
        <taxon>Sphingobacteriales</taxon>
        <taxon>Sphingobacteriaceae</taxon>
        <taxon>Pedobacter</taxon>
    </lineage>
</organism>
<evidence type="ECO:0000313" key="2">
    <source>
        <dbReference type="EMBL" id="SOD17797.1"/>
    </source>
</evidence>
<dbReference type="EMBL" id="OCMT01000003">
    <property type="protein sequence ID" value="SOD17797.1"/>
    <property type="molecule type" value="Genomic_DNA"/>
</dbReference>
<dbReference type="AlphaFoldDB" id="A0A286A7E5"/>
<reference evidence="3" key="1">
    <citation type="submission" date="2017-09" db="EMBL/GenBank/DDBJ databases">
        <authorList>
            <person name="Varghese N."/>
            <person name="Submissions S."/>
        </authorList>
    </citation>
    <scope>NUCLEOTIDE SEQUENCE [LARGE SCALE GENOMIC DNA]</scope>
    <source>
        <strain evidence="3">CGMCC 1.12803</strain>
    </source>
</reference>
<dbReference type="OrthoDB" id="5918473at2"/>
<gene>
    <name evidence="2" type="ORF">SAMN06297358_2692</name>
</gene>
<protein>
    <submittedName>
        <fullName evidence="2">TIGR02646 family protein</fullName>
    </submittedName>
</protein>